<protein>
    <submittedName>
        <fullName evidence="1">Uncharacterized protein</fullName>
    </submittedName>
</protein>
<dbReference type="Proteomes" id="UP000663881">
    <property type="component" value="Unassembled WGS sequence"/>
</dbReference>
<proteinExistence type="predicted"/>
<dbReference type="Gene3D" id="3.20.20.70">
    <property type="entry name" value="Aldolase class I"/>
    <property type="match status" value="1"/>
</dbReference>
<reference evidence="1" key="1">
    <citation type="submission" date="2021-02" db="EMBL/GenBank/DDBJ databases">
        <authorList>
            <person name="Nowell W R."/>
        </authorList>
    </citation>
    <scope>NUCLEOTIDE SEQUENCE</scope>
</reference>
<dbReference type="GO" id="GO:0008270">
    <property type="term" value="F:zinc ion binding"/>
    <property type="evidence" value="ECO:0007669"/>
    <property type="project" value="InterPro"/>
</dbReference>
<accession>A0A820ID82</accession>
<dbReference type="EMBL" id="CAJOAY010017348">
    <property type="protein sequence ID" value="CAF4310152.1"/>
    <property type="molecule type" value="Genomic_DNA"/>
</dbReference>
<dbReference type="SUPFAM" id="SSF51569">
    <property type="entry name" value="Aldolase"/>
    <property type="match status" value="1"/>
</dbReference>
<evidence type="ECO:0000313" key="2">
    <source>
        <dbReference type="Proteomes" id="UP000663881"/>
    </source>
</evidence>
<organism evidence="1 2">
    <name type="scientific">Adineta steineri</name>
    <dbReference type="NCBI Taxonomy" id="433720"/>
    <lineage>
        <taxon>Eukaryota</taxon>
        <taxon>Metazoa</taxon>
        <taxon>Spiralia</taxon>
        <taxon>Gnathifera</taxon>
        <taxon>Rotifera</taxon>
        <taxon>Eurotatoria</taxon>
        <taxon>Bdelloidea</taxon>
        <taxon>Adinetida</taxon>
        <taxon>Adinetidae</taxon>
        <taxon>Adineta</taxon>
    </lineage>
</organism>
<comment type="caution">
    <text evidence="1">The sequence shown here is derived from an EMBL/GenBank/DDBJ whole genome shotgun (WGS) entry which is preliminary data.</text>
</comment>
<dbReference type="GO" id="GO:0016832">
    <property type="term" value="F:aldehyde-lyase activity"/>
    <property type="evidence" value="ECO:0007669"/>
    <property type="project" value="InterPro"/>
</dbReference>
<sequence length="57" mass="6685">IKFIGMLEADEAYSKEHNIDASKKYLKCMAPMKIWLEMEVGITYVEISRLYTQPEDI</sequence>
<evidence type="ECO:0000313" key="1">
    <source>
        <dbReference type="EMBL" id="CAF4310152.1"/>
    </source>
</evidence>
<name>A0A820ID82_9BILA</name>
<gene>
    <name evidence="1" type="ORF">OKA104_LOCUS46680</name>
</gene>
<dbReference type="Pfam" id="PF01116">
    <property type="entry name" value="F_bP_aldolase"/>
    <property type="match status" value="1"/>
</dbReference>
<dbReference type="GO" id="GO:0005975">
    <property type="term" value="P:carbohydrate metabolic process"/>
    <property type="evidence" value="ECO:0007669"/>
    <property type="project" value="InterPro"/>
</dbReference>
<dbReference type="InterPro" id="IPR013785">
    <property type="entry name" value="Aldolase_TIM"/>
</dbReference>
<dbReference type="AlphaFoldDB" id="A0A820ID82"/>
<feature type="non-terminal residue" evidence="1">
    <location>
        <position position="1"/>
    </location>
</feature>
<dbReference type="InterPro" id="IPR000771">
    <property type="entry name" value="FBA_II"/>
</dbReference>